<evidence type="ECO:0000313" key="4">
    <source>
        <dbReference type="Proteomes" id="UP000591626"/>
    </source>
</evidence>
<protein>
    <submittedName>
        <fullName evidence="3">PH domain-containing protein</fullName>
    </submittedName>
</protein>
<dbReference type="RefSeq" id="WP_070422978.1">
    <property type="nucleotide sequence ID" value="NZ_JAAUVV010000009.1"/>
</dbReference>
<dbReference type="AlphaFoldDB" id="A0AAP6XM66"/>
<evidence type="ECO:0000259" key="2">
    <source>
        <dbReference type="Pfam" id="PF10756"/>
    </source>
</evidence>
<reference evidence="3 4" key="1">
    <citation type="submission" date="2020-03" db="EMBL/GenBank/DDBJ databases">
        <title>Draft genome sequences of bacterial isolates from the female urobiome.</title>
        <authorList>
            <person name="Miller-Ensminger T."/>
            <person name="Wolfe A.J."/>
            <person name="Putonti C."/>
        </authorList>
    </citation>
    <scope>NUCLEOTIDE SEQUENCE [LARGE SCALE GENOMIC DNA]</scope>
    <source>
        <strain evidence="3 4">UMB8490</strain>
    </source>
</reference>
<dbReference type="Pfam" id="PF10756">
    <property type="entry name" value="bPH_6"/>
    <property type="match status" value="1"/>
</dbReference>
<feature type="transmembrane region" description="Helical" evidence="1">
    <location>
        <begin position="44"/>
        <end position="64"/>
    </location>
</feature>
<keyword evidence="1" id="KW-1133">Transmembrane helix</keyword>
<gene>
    <name evidence="3" type="ORF">HC138_05900</name>
</gene>
<evidence type="ECO:0000313" key="3">
    <source>
        <dbReference type="EMBL" id="NJJ03885.1"/>
    </source>
</evidence>
<feature type="domain" description="Low molecular weight protein antigen 6 PH" evidence="2">
    <location>
        <begin position="61"/>
        <end position="128"/>
    </location>
</feature>
<sequence>MTATQGTSPTTQKVFKPTREHILAIVLATGIALMGIMWAPKYLIWLLLIPIVWLAWVLCSSTTVDNKGIKTRYLVRKNTFLPWEDLAGIAFKGTSARVAAKNGTEYPLPGVTFNSLPALAEASGGRITDVIASAEQAADGKYEIIDKDGDRILLTREEYDAYLAEHPDLPGPRPSANEPKE</sequence>
<organism evidence="3 4">
    <name type="scientific">Corynebacterium coyleae</name>
    <dbReference type="NCBI Taxonomy" id="53374"/>
    <lineage>
        <taxon>Bacteria</taxon>
        <taxon>Bacillati</taxon>
        <taxon>Actinomycetota</taxon>
        <taxon>Actinomycetes</taxon>
        <taxon>Mycobacteriales</taxon>
        <taxon>Corynebacteriaceae</taxon>
        <taxon>Corynebacterium</taxon>
    </lineage>
</organism>
<dbReference type="Proteomes" id="UP000591626">
    <property type="component" value="Unassembled WGS sequence"/>
</dbReference>
<name>A0AAP6XM66_9CORY</name>
<proteinExistence type="predicted"/>
<dbReference type="InterPro" id="IPR019692">
    <property type="entry name" value="CFP-6_PH"/>
</dbReference>
<feature type="transmembrane region" description="Helical" evidence="1">
    <location>
        <begin position="21"/>
        <end position="38"/>
    </location>
</feature>
<keyword evidence="1" id="KW-0472">Membrane</keyword>
<evidence type="ECO:0000256" key="1">
    <source>
        <dbReference type="SAM" id="Phobius"/>
    </source>
</evidence>
<comment type="caution">
    <text evidence="3">The sequence shown here is derived from an EMBL/GenBank/DDBJ whole genome shotgun (WGS) entry which is preliminary data.</text>
</comment>
<keyword evidence="1" id="KW-0812">Transmembrane</keyword>
<accession>A0AAP6XM66</accession>
<dbReference type="EMBL" id="JAAUVV010000009">
    <property type="protein sequence ID" value="NJJ03885.1"/>
    <property type="molecule type" value="Genomic_DNA"/>
</dbReference>